<evidence type="ECO:0000313" key="2">
    <source>
        <dbReference type="Proteomes" id="UP000072443"/>
    </source>
</evidence>
<proteinExistence type="predicted"/>
<comment type="caution">
    <text evidence="1">The sequence shown here is derived from an EMBL/GenBank/DDBJ whole genome shotgun (WGS) entry which is preliminary data.</text>
</comment>
<dbReference type="Proteomes" id="UP000072443">
    <property type="component" value="Unassembled WGS sequence"/>
</dbReference>
<organism evidence="1 2">
    <name type="scientific">Neisseria meningitidis</name>
    <dbReference type="NCBI Taxonomy" id="487"/>
    <lineage>
        <taxon>Bacteria</taxon>
        <taxon>Pseudomonadati</taxon>
        <taxon>Pseudomonadota</taxon>
        <taxon>Betaproteobacteria</taxon>
        <taxon>Neisseriales</taxon>
        <taxon>Neisseriaceae</taxon>
        <taxon>Neisseria</taxon>
    </lineage>
</organism>
<accession>A0AB33TY42</accession>
<evidence type="ECO:0000313" key="1">
    <source>
        <dbReference type="EMBL" id="CWQ10752.1"/>
    </source>
</evidence>
<name>A0AB33TY42_NEIME</name>
<gene>
    <name evidence="1" type="ORF">ERS514591_01907</name>
</gene>
<dbReference type="AlphaFoldDB" id="A0AB33TY42"/>
<protein>
    <submittedName>
        <fullName evidence="1">Uncharacterized protein</fullName>
    </submittedName>
</protein>
<reference evidence="1 2" key="1">
    <citation type="submission" date="2016-02" db="EMBL/GenBank/DDBJ databases">
        <authorList>
            <consortium name="Pathogen Informatics"/>
        </authorList>
    </citation>
    <scope>NUCLEOTIDE SEQUENCE [LARGE SCALE GENOMIC DNA]</scope>
    <source>
        <strain evidence="1 2">2842STDY5881269</strain>
    </source>
</reference>
<sequence length="41" mass="4594">MENIKTLLFLTAETNIPSKVILVSGRTDDTRHLVGLRPENT</sequence>
<dbReference type="EMBL" id="FEVP01000033">
    <property type="protein sequence ID" value="CWQ10752.1"/>
    <property type="molecule type" value="Genomic_DNA"/>
</dbReference>